<dbReference type="PANTHER" id="PTHR10627:SF74">
    <property type="entry name" value="OS08G0526500 PROTEIN"/>
    <property type="match status" value="1"/>
</dbReference>
<dbReference type="Proteomes" id="UP000655225">
    <property type="component" value="Unassembled WGS sequence"/>
</dbReference>
<dbReference type="CDD" id="cd09487">
    <property type="entry name" value="SAM_superfamily"/>
    <property type="match status" value="1"/>
</dbReference>
<dbReference type="EMBL" id="JABCRI010000014">
    <property type="protein sequence ID" value="KAF8394066.1"/>
    <property type="molecule type" value="Genomic_DNA"/>
</dbReference>
<proteinExistence type="predicted"/>
<evidence type="ECO:0000256" key="1">
    <source>
        <dbReference type="ARBA" id="ARBA00022737"/>
    </source>
</evidence>
<dbReference type="Gene3D" id="1.10.150.50">
    <property type="entry name" value="Transcription Factor, Ets-1"/>
    <property type="match status" value="1"/>
</dbReference>
<feature type="domain" description="SAM" evidence="3">
    <location>
        <begin position="204"/>
        <end position="258"/>
    </location>
</feature>
<evidence type="ECO:0000313" key="4">
    <source>
        <dbReference type="EMBL" id="KAF8394066.1"/>
    </source>
</evidence>
<dbReference type="OMA" id="PQLYNRK"/>
<comment type="caution">
    <text evidence="4">The sequence shown here is derived from an EMBL/GenBank/DDBJ whole genome shotgun (WGS) entry which is preliminary data.</text>
</comment>
<dbReference type="OrthoDB" id="76949at2759"/>
<gene>
    <name evidence="4" type="ORF">HHK36_020269</name>
</gene>
<feature type="region of interest" description="Disordered" evidence="2">
    <location>
        <begin position="146"/>
        <end position="182"/>
    </location>
</feature>
<dbReference type="SUPFAM" id="SSF47769">
    <property type="entry name" value="SAM/Pointed domain"/>
    <property type="match status" value="1"/>
</dbReference>
<dbReference type="PANTHER" id="PTHR10627">
    <property type="entry name" value="SCP160"/>
    <property type="match status" value="1"/>
</dbReference>
<dbReference type="AlphaFoldDB" id="A0A835D8P1"/>
<sequence length="264" mass="29648">MYADRVIGGSKRSVRERLNGNTEEDFGRRREINGKRSTSTFLAKGPNCTWHHTIDRKVPEADPSASRLQISDLLHGCRSSRDMWQRQDDNKWEHDLYEDDDPQDSNRRVGDMDLRLKLQKKISPQVYQTQSGKGSLAGGVQDLRGRLSGTMHSQPANSDLPKPKPKPVLEAAKPARKSVAVEVPLQETRKVAKSASSRKKTQQKADTSVNGFLQSLGLEKYMITFQAEEIDMTALIHMTDGDLKTLGIPMGPRKKILLELDSRA</sequence>
<name>A0A835D8P1_TETSI</name>
<dbReference type="SMART" id="SM00454">
    <property type="entry name" value="SAM"/>
    <property type="match status" value="1"/>
</dbReference>
<dbReference type="InterPro" id="IPR013761">
    <property type="entry name" value="SAM/pointed_sf"/>
</dbReference>
<evidence type="ECO:0000313" key="5">
    <source>
        <dbReference type="Proteomes" id="UP000655225"/>
    </source>
</evidence>
<keyword evidence="5" id="KW-1185">Reference proteome</keyword>
<dbReference type="Pfam" id="PF00536">
    <property type="entry name" value="SAM_1"/>
    <property type="match status" value="1"/>
</dbReference>
<dbReference type="PROSITE" id="PS50105">
    <property type="entry name" value="SAM_DOMAIN"/>
    <property type="match status" value="1"/>
</dbReference>
<dbReference type="InterPro" id="IPR001660">
    <property type="entry name" value="SAM"/>
</dbReference>
<evidence type="ECO:0000256" key="2">
    <source>
        <dbReference type="SAM" id="MobiDB-lite"/>
    </source>
</evidence>
<protein>
    <recommendedName>
        <fullName evidence="3">SAM domain-containing protein</fullName>
    </recommendedName>
</protein>
<accession>A0A835D8P1</accession>
<reference evidence="4 5" key="1">
    <citation type="submission" date="2020-04" db="EMBL/GenBank/DDBJ databases">
        <title>Plant Genome Project.</title>
        <authorList>
            <person name="Zhang R.-G."/>
        </authorList>
    </citation>
    <scope>NUCLEOTIDE SEQUENCE [LARGE SCALE GENOMIC DNA]</scope>
    <source>
        <strain evidence="4">YNK0</strain>
        <tissue evidence="4">Leaf</tissue>
    </source>
</reference>
<keyword evidence="1" id="KW-0677">Repeat</keyword>
<organism evidence="4 5">
    <name type="scientific">Tetracentron sinense</name>
    <name type="common">Spur-leaf</name>
    <dbReference type="NCBI Taxonomy" id="13715"/>
    <lineage>
        <taxon>Eukaryota</taxon>
        <taxon>Viridiplantae</taxon>
        <taxon>Streptophyta</taxon>
        <taxon>Embryophyta</taxon>
        <taxon>Tracheophyta</taxon>
        <taxon>Spermatophyta</taxon>
        <taxon>Magnoliopsida</taxon>
        <taxon>Trochodendrales</taxon>
        <taxon>Trochodendraceae</taxon>
        <taxon>Tetracentron</taxon>
    </lineage>
</organism>
<evidence type="ECO:0000259" key="3">
    <source>
        <dbReference type="PROSITE" id="PS50105"/>
    </source>
</evidence>